<evidence type="ECO:0000313" key="3">
    <source>
        <dbReference type="Proteomes" id="UP001189429"/>
    </source>
</evidence>
<evidence type="ECO:0000256" key="1">
    <source>
        <dbReference type="SAM" id="MobiDB-lite"/>
    </source>
</evidence>
<reference evidence="2" key="1">
    <citation type="submission" date="2023-10" db="EMBL/GenBank/DDBJ databases">
        <authorList>
            <person name="Chen Y."/>
            <person name="Shah S."/>
            <person name="Dougan E. K."/>
            <person name="Thang M."/>
            <person name="Chan C."/>
        </authorList>
    </citation>
    <scope>NUCLEOTIDE SEQUENCE [LARGE SCALE GENOMIC DNA]</scope>
</reference>
<dbReference type="EMBL" id="CAUYUJ010018179">
    <property type="protein sequence ID" value="CAK0881387.1"/>
    <property type="molecule type" value="Genomic_DNA"/>
</dbReference>
<evidence type="ECO:0000313" key="2">
    <source>
        <dbReference type="EMBL" id="CAK0881387.1"/>
    </source>
</evidence>
<proteinExistence type="predicted"/>
<feature type="non-terminal residue" evidence="2">
    <location>
        <position position="183"/>
    </location>
</feature>
<name>A0ABN9W8I4_9DINO</name>
<keyword evidence="3" id="KW-1185">Reference proteome</keyword>
<organism evidence="2 3">
    <name type="scientific">Prorocentrum cordatum</name>
    <dbReference type="NCBI Taxonomy" id="2364126"/>
    <lineage>
        <taxon>Eukaryota</taxon>
        <taxon>Sar</taxon>
        <taxon>Alveolata</taxon>
        <taxon>Dinophyceae</taxon>
        <taxon>Prorocentrales</taxon>
        <taxon>Prorocentraceae</taxon>
        <taxon>Prorocentrum</taxon>
    </lineage>
</organism>
<protein>
    <submittedName>
        <fullName evidence="2">Uncharacterized protein</fullName>
    </submittedName>
</protein>
<dbReference type="Proteomes" id="UP001189429">
    <property type="component" value="Unassembled WGS sequence"/>
</dbReference>
<feature type="region of interest" description="Disordered" evidence="1">
    <location>
        <begin position="75"/>
        <end position="163"/>
    </location>
</feature>
<accession>A0ABN9W8I4</accession>
<comment type="caution">
    <text evidence="2">The sequence shown here is derived from an EMBL/GenBank/DDBJ whole genome shotgun (WGS) entry which is preliminary data.</text>
</comment>
<sequence length="183" mass="19304">MKEAMAQILRPSRRVCEALRQTRRQEATAFTTKIISNAPRCLADLARPSCSNTNAYSPGYARRTSTERRPVCADGILPHTGIYRPVTRPPPADRSQSSTADPSYAQPPPRPARGPREAPSAAETTQGSRPPLDGALAHRHAPATSADGPTSPPRLHGRSSWMLPRGFAAAPSAGAGAPPAAAA</sequence>
<gene>
    <name evidence="2" type="ORF">PCOR1329_LOCUS64238</name>
</gene>